<evidence type="ECO:0000313" key="1">
    <source>
        <dbReference type="EMBL" id="KAK6755051.1"/>
    </source>
</evidence>
<keyword evidence="2" id="KW-1185">Reference proteome</keyword>
<dbReference type="EMBL" id="JAVFWL010000005">
    <property type="protein sequence ID" value="KAK6755051.1"/>
    <property type="molecule type" value="Genomic_DNA"/>
</dbReference>
<name>A0ABR1E016_NECAM</name>
<organism evidence="1 2">
    <name type="scientific">Necator americanus</name>
    <name type="common">Human hookworm</name>
    <dbReference type="NCBI Taxonomy" id="51031"/>
    <lineage>
        <taxon>Eukaryota</taxon>
        <taxon>Metazoa</taxon>
        <taxon>Ecdysozoa</taxon>
        <taxon>Nematoda</taxon>
        <taxon>Chromadorea</taxon>
        <taxon>Rhabditida</taxon>
        <taxon>Rhabditina</taxon>
        <taxon>Rhabditomorpha</taxon>
        <taxon>Strongyloidea</taxon>
        <taxon>Ancylostomatidae</taxon>
        <taxon>Bunostominae</taxon>
        <taxon>Necator</taxon>
    </lineage>
</organism>
<comment type="caution">
    <text evidence="1">The sequence shown here is derived from an EMBL/GenBank/DDBJ whole genome shotgun (WGS) entry which is preliminary data.</text>
</comment>
<proteinExistence type="predicted"/>
<evidence type="ECO:0000313" key="2">
    <source>
        <dbReference type="Proteomes" id="UP001303046"/>
    </source>
</evidence>
<accession>A0ABR1E016</accession>
<dbReference type="Proteomes" id="UP001303046">
    <property type="component" value="Unassembled WGS sequence"/>
</dbReference>
<gene>
    <name evidence="1" type="primary">Necator_chrV.g18595</name>
    <name evidence="1" type="ORF">RB195_013804</name>
</gene>
<reference evidence="1 2" key="1">
    <citation type="submission" date="2023-08" db="EMBL/GenBank/DDBJ databases">
        <title>A Necator americanus chromosomal reference genome.</title>
        <authorList>
            <person name="Ilik V."/>
            <person name="Petrzelkova K.J."/>
            <person name="Pardy F."/>
            <person name="Fuh T."/>
            <person name="Niatou-Singa F.S."/>
            <person name="Gouil Q."/>
            <person name="Baker L."/>
            <person name="Ritchie M.E."/>
            <person name="Jex A.R."/>
            <person name="Gazzola D."/>
            <person name="Li H."/>
            <person name="Toshio Fujiwara R."/>
            <person name="Zhan B."/>
            <person name="Aroian R.V."/>
            <person name="Pafco B."/>
            <person name="Schwarz E.M."/>
        </authorList>
    </citation>
    <scope>NUCLEOTIDE SEQUENCE [LARGE SCALE GENOMIC DNA]</scope>
    <source>
        <strain evidence="1 2">Aroian</strain>
        <tissue evidence="1">Whole animal</tissue>
    </source>
</reference>
<sequence>MELMTRTLKKLKTIPPDMNYTDFYSQYLDNITCFPNEYRKPGYKSSSDGSEVLLQLIVTLRLHYVITNQFSGFDYCRIVNDLTHLHLTAIRTSQNRINDSDQVLLLPSFSTHKFRQQ</sequence>
<protein>
    <submittedName>
        <fullName evidence="1">Uncharacterized protein</fullName>
    </submittedName>
</protein>